<dbReference type="PANTHER" id="PTHR43685:SF5">
    <property type="entry name" value="GLYCOSYLTRANSFERASE EPSE-RELATED"/>
    <property type="match status" value="1"/>
</dbReference>
<dbReference type="HOGENOM" id="CLU_025996_0_9_0"/>
<dbReference type="OrthoDB" id="9815829at2"/>
<dbReference type="eggNOG" id="COG1216">
    <property type="taxonomic scope" value="Bacteria"/>
</dbReference>
<organism evidence="5 6">
    <name type="scientific">Allomeiothermus silvanus (strain ATCC 700542 / DSM 9946 / NBRC 106475 / NCIMB 13440 / VI-R2)</name>
    <name type="common">Thermus silvanus</name>
    <dbReference type="NCBI Taxonomy" id="526227"/>
    <lineage>
        <taxon>Bacteria</taxon>
        <taxon>Thermotogati</taxon>
        <taxon>Deinococcota</taxon>
        <taxon>Deinococci</taxon>
        <taxon>Thermales</taxon>
        <taxon>Thermaceae</taxon>
        <taxon>Allomeiothermus</taxon>
    </lineage>
</organism>
<dbReference type="KEGG" id="msv:Mesil_2742"/>
<accession>D7BC91</accession>
<dbReference type="Proteomes" id="UP000001916">
    <property type="component" value="Chromosome"/>
</dbReference>
<feature type="domain" description="Glycosyltransferase 2-like" evidence="4">
    <location>
        <begin position="7"/>
        <end position="148"/>
    </location>
</feature>
<keyword evidence="6" id="KW-1185">Reference proteome</keyword>
<name>D7BC91_ALLS1</name>
<gene>
    <name evidence="5" type="ordered locus">Mesil_2742</name>
</gene>
<protein>
    <submittedName>
        <fullName evidence="5">Glycosyl transferase family 2</fullName>
    </submittedName>
</protein>
<dbReference type="STRING" id="526227.Mesil_2742"/>
<dbReference type="CAZy" id="GT2">
    <property type="family name" value="Glycosyltransferase Family 2"/>
</dbReference>
<dbReference type="Gene3D" id="3.90.550.10">
    <property type="entry name" value="Spore Coat Polysaccharide Biosynthesis Protein SpsA, Chain A"/>
    <property type="match status" value="1"/>
</dbReference>
<proteinExistence type="inferred from homology"/>
<dbReference type="InterPro" id="IPR001173">
    <property type="entry name" value="Glyco_trans_2-like"/>
</dbReference>
<keyword evidence="2" id="KW-0328">Glycosyltransferase</keyword>
<dbReference type="InterPro" id="IPR029044">
    <property type="entry name" value="Nucleotide-diphossugar_trans"/>
</dbReference>
<evidence type="ECO:0000313" key="5">
    <source>
        <dbReference type="EMBL" id="ADH64588.1"/>
    </source>
</evidence>
<evidence type="ECO:0000259" key="4">
    <source>
        <dbReference type="Pfam" id="PF00535"/>
    </source>
</evidence>
<evidence type="ECO:0000256" key="2">
    <source>
        <dbReference type="ARBA" id="ARBA00022676"/>
    </source>
</evidence>
<dbReference type="AlphaFoldDB" id="D7BC91"/>
<evidence type="ECO:0000256" key="1">
    <source>
        <dbReference type="ARBA" id="ARBA00006739"/>
    </source>
</evidence>
<evidence type="ECO:0000313" key="6">
    <source>
        <dbReference type="Proteomes" id="UP000001916"/>
    </source>
</evidence>
<evidence type="ECO:0000256" key="3">
    <source>
        <dbReference type="ARBA" id="ARBA00022679"/>
    </source>
</evidence>
<dbReference type="EMBL" id="CP002042">
    <property type="protein sequence ID" value="ADH64588.1"/>
    <property type="molecule type" value="Genomic_DNA"/>
</dbReference>
<dbReference type="Pfam" id="PF00535">
    <property type="entry name" value="Glycos_transf_2"/>
    <property type="match status" value="1"/>
</dbReference>
<dbReference type="InterPro" id="IPR050834">
    <property type="entry name" value="Glycosyltransf_2"/>
</dbReference>
<comment type="similarity">
    <text evidence="1">Belongs to the glycosyltransferase 2 family.</text>
</comment>
<dbReference type="PANTHER" id="PTHR43685">
    <property type="entry name" value="GLYCOSYLTRANSFERASE"/>
    <property type="match status" value="1"/>
</dbReference>
<keyword evidence="3 5" id="KW-0808">Transferase</keyword>
<sequence>MCRVALLIPVYNDQKGLEFSLSTLPTEIPLGVVVVDDGSQPPITLPELPFPHQGYLLRLEQNQGIEHALNHGLEWILTRGYEYVARLDAGDIALPGRFLAQLRFLEEHPDYALVGGQVRFVDLQGNTITKKRYHTVDADLRRSMHVRNSFPHPTVMMRARVLQEIGFYSDRYKAAEDYELFFRILKRFKVANLPDEVLIYRLNPNGISSRKRNMQLWSTLRVMLCHFNPRLIESYLGLFKCIFTFIFPKRIIAFVKKVLGDEVVEWL</sequence>
<dbReference type="SUPFAM" id="SSF53448">
    <property type="entry name" value="Nucleotide-diphospho-sugar transferases"/>
    <property type="match status" value="1"/>
</dbReference>
<reference evidence="5 6" key="1">
    <citation type="journal article" date="2010" name="Stand. Genomic Sci.">
        <title>Complete genome sequence of Meiothermus silvanus type strain (VI-R2).</title>
        <authorList>
            <person name="Sikorski J."/>
            <person name="Tindall B.J."/>
            <person name="Lowry S."/>
            <person name="Lucas S."/>
            <person name="Nolan M."/>
            <person name="Copeland A."/>
            <person name="Glavina Del Rio T."/>
            <person name="Tice H."/>
            <person name="Cheng J.F."/>
            <person name="Han C."/>
            <person name="Pitluck S."/>
            <person name="Liolios K."/>
            <person name="Ivanova N."/>
            <person name="Mavromatis K."/>
            <person name="Mikhailova N."/>
            <person name="Pati A."/>
            <person name="Goodwin L."/>
            <person name="Chen A."/>
            <person name="Palaniappan K."/>
            <person name="Land M."/>
            <person name="Hauser L."/>
            <person name="Chang Y.J."/>
            <person name="Jeffries C.D."/>
            <person name="Rohde M."/>
            <person name="Goker M."/>
            <person name="Woyke T."/>
            <person name="Bristow J."/>
            <person name="Eisen J.A."/>
            <person name="Markowitz V."/>
            <person name="Hugenholtz P."/>
            <person name="Kyrpides N.C."/>
            <person name="Klenk H.P."/>
            <person name="Lapidus A."/>
        </authorList>
    </citation>
    <scope>NUCLEOTIDE SEQUENCE [LARGE SCALE GENOMIC DNA]</scope>
    <source>
        <strain evidence="6">ATCC 700542 / DSM 9946 / VI-R2</strain>
    </source>
</reference>
<dbReference type="RefSeq" id="WP_013159123.1">
    <property type="nucleotide sequence ID" value="NC_014212.1"/>
</dbReference>
<dbReference type="GO" id="GO:0016757">
    <property type="term" value="F:glycosyltransferase activity"/>
    <property type="evidence" value="ECO:0007669"/>
    <property type="project" value="UniProtKB-KW"/>
</dbReference>